<accession>G2YX27</accession>
<gene>
    <name evidence="1" type="ORF">BofuT4_uP148750.1</name>
</gene>
<organism evidence="1 2">
    <name type="scientific">Botryotinia fuckeliana (strain T4)</name>
    <name type="common">Noble rot fungus</name>
    <name type="synonym">Botrytis cinerea</name>
    <dbReference type="NCBI Taxonomy" id="999810"/>
    <lineage>
        <taxon>Eukaryota</taxon>
        <taxon>Fungi</taxon>
        <taxon>Dikarya</taxon>
        <taxon>Ascomycota</taxon>
        <taxon>Pezizomycotina</taxon>
        <taxon>Leotiomycetes</taxon>
        <taxon>Helotiales</taxon>
        <taxon>Sclerotiniaceae</taxon>
        <taxon>Botrytis</taxon>
    </lineage>
</organism>
<proteinExistence type="predicted"/>
<reference evidence="2" key="1">
    <citation type="journal article" date="2011" name="PLoS Genet.">
        <title>Genomic analysis of the necrotrophic fungal pathogens Sclerotinia sclerotiorum and Botrytis cinerea.</title>
        <authorList>
            <person name="Amselem J."/>
            <person name="Cuomo C.A."/>
            <person name="van Kan J.A."/>
            <person name="Viaud M."/>
            <person name="Benito E.P."/>
            <person name="Couloux A."/>
            <person name="Coutinho P.M."/>
            <person name="de Vries R.P."/>
            <person name="Dyer P.S."/>
            <person name="Fillinger S."/>
            <person name="Fournier E."/>
            <person name="Gout L."/>
            <person name="Hahn M."/>
            <person name="Kohn L."/>
            <person name="Lapalu N."/>
            <person name="Plummer K.M."/>
            <person name="Pradier J.M."/>
            <person name="Quevillon E."/>
            <person name="Sharon A."/>
            <person name="Simon A."/>
            <person name="ten Have A."/>
            <person name="Tudzynski B."/>
            <person name="Tudzynski P."/>
            <person name="Wincker P."/>
            <person name="Andrew M."/>
            <person name="Anthouard V."/>
            <person name="Beever R.E."/>
            <person name="Beffa R."/>
            <person name="Benoit I."/>
            <person name="Bouzid O."/>
            <person name="Brault B."/>
            <person name="Chen Z."/>
            <person name="Choquer M."/>
            <person name="Collemare J."/>
            <person name="Cotton P."/>
            <person name="Danchin E.G."/>
            <person name="Da Silva C."/>
            <person name="Gautier A."/>
            <person name="Giraud C."/>
            <person name="Giraud T."/>
            <person name="Gonzalez C."/>
            <person name="Grossetete S."/>
            <person name="Guldener U."/>
            <person name="Henrissat B."/>
            <person name="Howlett B.J."/>
            <person name="Kodira C."/>
            <person name="Kretschmer M."/>
            <person name="Lappartient A."/>
            <person name="Leroch M."/>
            <person name="Levis C."/>
            <person name="Mauceli E."/>
            <person name="Neuveglise C."/>
            <person name="Oeser B."/>
            <person name="Pearson M."/>
            <person name="Poulain J."/>
            <person name="Poussereau N."/>
            <person name="Quesneville H."/>
            <person name="Rascle C."/>
            <person name="Schumacher J."/>
            <person name="Segurens B."/>
            <person name="Sexton A."/>
            <person name="Silva E."/>
            <person name="Sirven C."/>
            <person name="Soanes D.M."/>
            <person name="Talbot N.J."/>
            <person name="Templeton M."/>
            <person name="Yandava C."/>
            <person name="Yarden O."/>
            <person name="Zeng Q."/>
            <person name="Rollins J.A."/>
            <person name="Lebrun M.H."/>
            <person name="Dickman M."/>
        </authorList>
    </citation>
    <scope>NUCLEOTIDE SEQUENCE [LARGE SCALE GENOMIC DNA]</scope>
    <source>
        <strain evidence="2">T4</strain>
    </source>
</reference>
<dbReference type="EMBL" id="FQ790359">
    <property type="protein sequence ID" value="CCD56265.1"/>
    <property type="molecule type" value="Genomic_DNA"/>
</dbReference>
<dbReference type="AlphaFoldDB" id="G2YX27"/>
<dbReference type="Proteomes" id="UP000008177">
    <property type="component" value="Unplaced contigs"/>
</dbReference>
<name>G2YX27_BOTF4</name>
<evidence type="ECO:0000313" key="2">
    <source>
        <dbReference type="Proteomes" id="UP000008177"/>
    </source>
</evidence>
<protein>
    <submittedName>
        <fullName evidence="1">Uncharacterized protein</fullName>
    </submittedName>
</protein>
<dbReference type="InParanoid" id="G2YX27"/>
<evidence type="ECO:0000313" key="1">
    <source>
        <dbReference type="EMBL" id="CCD56265.1"/>
    </source>
</evidence>
<dbReference type="HOGENOM" id="CLU_2333402_0_0_1"/>
<sequence length="98" mass="10925">MLRRSYAFPLQYNNYPIQRFSVLPIRTVAGLVAKFSDSQSNTDISKSNIAGTVFHNTQAVRSFPSSSPITLSFNRHPIAPIPLPSVHGYRKVYLGSDN</sequence>